<gene>
    <name evidence="1" type="ORF">QFC22_003320</name>
</gene>
<dbReference type="Proteomes" id="UP001243375">
    <property type="component" value="Unassembled WGS sequence"/>
</dbReference>
<name>A0ACC2X861_9TREE</name>
<organism evidence="1 2">
    <name type="scientific">Naganishia vaughanmartiniae</name>
    <dbReference type="NCBI Taxonomy" id="1424756"/>
    <lineage>
        <taxon>Eukaryota</taxon>
        <taxon>Fungi</taxon>
        <taxon>Dikarya</taxon>
        <taxon>Basidiomycota</taxon>
        <taxon>Agaricomycotina</taxon>
        <taxon>Tremellomycetes</taxon>
        <taxon>Filobasidiales</taxon>
        <taxon>Filobasidiaceae</taxon>
        <taxon>Naganishia</taxon>
    </lineage>
</organism>
<accession>A0ACC2X861</accession>
<protein>
    <submittedName>
        <fullName evidence="1">Uncharacterized protein</fullName>
    </submittedName>
</protein>
<keyword evidence="2" id="KW-1185">Reference proteome</keyword>
<proteinExistence type="predicted"/>
<comment type="caution">
    <text evidence="1">The sequence shown here is derived from an EMBL/GenBank/DDBJ whole genome shotgun (WGS) entry which is preliminary data.</text>
</comment>
<evidence type="ECO:0000313" key="2">
    <source>
        <dbReference type="Proteomes" id="UP001243375"/>
    </source>
</evidence>
<dbReference type="EMBL" id="JASBWU010000008">
    <property type="protein sequence ID" value="KAJ9119611.1"/>
    <property type="molecule type" value="Genomic_DNA"/>
</dbReference>
<reference evidence="1" key="1">
    <citation type="submission" date="2023-04" db="EMBL/GenBank/DDBJ databases">
        <title>Draft Genome sequencing of Naganishia species isolated from polar environments using Oxford Nanopore Technology.</title>
        <authorList>
            <person name="Leo P."/>
            <person name="Venkateswaran K."/>
        </authorList>
    </citation>
    <scope>NUCLEOTIDE SEQUENCE</scope>
    <source>
        <strain evidence="1">MNA-CCFEE 5425</strain>
    </source>
</reference>
<evidence type="ECO:0000313" key="1">
    <source>
        <dbReference type="EMBL" id="KAJ9119611.1"/>
    </source>
</evidence>
<sequence length="403" mass="43227">MRVSAQPKQNTHRQSSSPILAAEVSEESDSGSESASDSCDDKEDLLAALEAYNRSMLGLGESAPSRSQPDHKGKGRAAATSDSEDSEDGDRMANGFGVDGIDLDGLISGSGSDDDDDDDGDDGEGDLYDEDEEFNGIAESTPAAEEAVQTVVYADTGASNRAKVSKADYKRFMSSKSVKIMATDNPALALDSRKRKAQEDGDDEEQYVRPVDRLHTIIDRDFLRSNLSLDKSLHSLLMTTLLPNAHEASRPVEKRNQMSSRLLELANVTSLGEGNAKLGESTHKGHAARMRTAIENAKVDRTEKARVQAQAAGSWVKGIGGLGDSASGPRGQTLAQKKRSEKSLDRKDRDRGLAMGIGRFKGGMLTLNSNEIARGSESRSERPDRGRGKGRGGGRGGRGKKRD</sequence>